<evidence type="ECO:0000256" key="2">
    <source>
        <dbReference type="SAM" id="MobiDB-lite"/>
    </source>
</evidence>
<dbReference type="SUPFAM" id="SSF101690">
    <property type="entry name" value="PAZ domain"/>
    <property type="match status" value="1"/>
</dbReference>
<name>A0ABR0K8R2_9EURO</name>
<feature type="compositionally biased region" description="Polar residues" evidence="2">
    <location>
        <begin position="959"/>
        <end position="974"/>
    </location>
</feature>
<dbReference type="InterPro" id="IPR003100">
    <property type="entry name" value="PAZ_dom"/>
</dbReference>
<sequence>MSSAKRRGQARGQDPEVGGSAARRGPNPARGRVAPFDGPASRGSGSAAGTQSQVAGSATGSRRGSNAGTQAPSQPDSAAGSQSQSAAQVASIARDPAREGPAARATDSARNVDLPASFYNIDNLYALPTEFTKRPGFNQTGKAIQLPVNSYEVVKLPQITIYQYDVIIGNGAEKRIVQQKAWQSKTRKSKVGPDCIYDGNKLAWSMNPYGQIKFMVDLDEEAGKGPSKEGRNAFRVHITPTKKMDLSVIMQYLQGRMQQNAAVLEAITFLDHLMREGPSNNPRLVPVRRSFFARDGQRADLGGAIEVFRGVYQSIRMAQGPKLVVNLDVANSCFWKPQLLIPTILQKNGWRDPSQIAQQFQRDDQVRATQKYLKKLSVKANYKGNKQPNTVWKIDSIARVNANTHRITWRDPQTGKETGERISVAAYFARRYNLNLQFPNLPLIQMTKKMKGEPVYFPMELLVIIENQRYGAKLDETQTANMIKFAVSPPNQRLASINDGKSWLGWDTDKYLKEYGLQINKQQVVTSARVLPPPGVKFKNKTEQPGTKGRWDLRAKQFINPNQKELGSWGIGIFGGRVALNPGAIEKFAMDFVKAYRGHGGLVSNNKPFYMKLNDDPGKAVEDLFQATGNNFKARPQILIFLVQNRNAQHYLRIKKSCDKRFGVVSQVMQAAQVQKGNPQYYSNVLMKFNAKLGGATAQVVPAKDSGFSGQFPVPTLFIGADVSHASPGSEQASMAAITVSYDRFGGRYAAGCQTNGHRVEMITENNMKSILGPLISNWMSEIGGGRVPGQVYYMRDGVSEGQFTKVIQEEVPHIRAVLDKLSNGKWGGKLTVVIASKRHHLRAFPKQGDGDQKGNPLPGTLIEKDITMPNEWDFFLYSHIALQGTSRPVHYTVLLDEARHSPAALQNMIYEHCYQYMRSTTSVSLHPAVYYAHLASNRAKAHENVAAALGPQGGAGFKQNQSASSDTPRSSETAPLLAWPTGQRVEYSMWYI</sequence>
<dbReference type="Pfam" id="PF02170">
    <property type="entry name" value="PAZ"/>
    <property type="match status" value="1"/>
</dbReference>
<dbReference type="InterPro" id="IPR014811">
    <property type="entry name" value="ArgoL1"/>
</dbReference>
<feature type="region of interest" description="Disordered" evidence="2">
    <location>
        <begin position="951"/>
        <end position="976"/>
    </location>
</feature>
<feature type="compositionally biased region" description="Polar residues" evidence="2">
    <location>
        <begin position="59"/>
        <end position="69"/>
    </location>
</feature>
<feature type="compositionally biased region" description="Low complexity" evidence="2">
    <location>
        <begin position="70"/>
        <end position="91"/>
    </location>
</feature>
<evidence type="ECO:0000259" key="4">
    <source>
        <dbReference type="PROSITE" id="PS50822"/>
    </source>
</evidence>
<dbReference type="InterPro" id="IPR036397">
    <property type="entry name" value="RNaseH_sf"/>
</dbReference>
<dbReference type="CDD" id="cd02846">
    <property type="entry name" value="PAZ_argonaute_like"/>
    <property type="match status" value="1"/>
</dbReference>
<dbReference type="InterPro" id="IPR012337">
    <property type="entry name" value="RNaseH-like_sf"/>
</dbReference>
<evidence type="ECO:0000259" key="3">
    <source>
        <dbReference type="PROSITE" id="PS50821"/>
    </source>
</evidence>
<dbReference type="CDD" id="cd04657">
    <property type="entry name" value="Piwi_ago-like"/>
    <property type="match status" value="1"/>
</dbReference>
<dbReference type="Pfam" id="PF16487">
    <property type="entry name" value="ArgoMid"/>
    <property type="match status" value="1"/>
</dbReference>
<dbReference type="InterPro" id="IPR045246">
    <property type="entry name" value="Piwi_ago-like"/>
</dbReference>
<feature type="compositionally biased region" description="Low complexity" evidence="2">
    <location>
        <begin position="18"/>
        <end position="58"/>
    </location>
</feature>
<evidence type="ECO:0000313" key="6">
    <source>
        <dbReference type="Proteomes" id="UP001345013"/>
    </source>
</evidence>
<dbReference type="EMBL" id="JAVRRG010000075">
    <property type="protein sequence ID" value="KAK5089548.1"/>
    <property type="molecule type" value="Genomic_DNA"/>
</dbReference>
<dbReference type="PROSITE" id="PS50821">
    <property type="entry name" value="PAZ"/>
    <property type="match status" value="1"/>
</dbReference>
<feature type="domain" description="PAZ" evidence="3">
    <location>
        <begin position="352"/>
        <end position="466"/>
    </location>
</feature>
<dbReference type="Pfam" id="PF02171">
    <property type="entry name" value="Piwi"/>
    <property type="match status" value="1"/>
</dbReference>
<dbReference type="InterPro" id="IPR003165">
    <property type="entry name" value="Piwi"/>
</dbReference>
<organism evidence="5 6">
    <name type="scientific">Lithohypha guttulata</name>
    <dbReference type="NCBI Taxonomy" id="1690604"/>
    <lineage>
        <taxon>Eukaryota</taxon>
        <taxon>Fungi</taxon>
        <taxon>Dikarya</taxon>
        <taxon>Ascomycota</taxon>
        <taxon>Pezizomycotina</taxon>
        <taxon>Eurotiomycetes</taxon>
        <taxon>Chaetothyriomycetidae</taxon>
        <taxon>Chaetothyriales</taxon>
        <taxon>Trichomeriaceae</taxon>
        <taxon>Lithohypha</taxon>
    </lineage>
</organism>
<dbReference type="Pfam" id="PF16488">
    <property type="entry name" value="ArgoL2"/>
    <property type="match status" value="1"/>
</dbReference>
<dbReference type="SMART" id="SM00950">
    <property type="entry name" value="Piwi"/>
    <property type="match status" value="1"/>
</dbReference>
<keyword evidence="6" id="KW-1185">Reference proteome</keyword>
<proteinExistence type="inferred from homology"/>
<dbReference type="Gene3D" id="3.40.50.2300">
    <property type="match status" value="1"/>
</dbReference>
<reference evidence="5 6" key="1">
    <citation type="submission" date="2023-08" db="EMBL/GenBank/DDBJ databases">
        <title>Black Yeasts Isolated from many extreme environments.</title>
        <authorList>
            <person name="Coleine C."/>
            <person name="Stajich J.E."/>
            <person name="Selbmann L."/>
        </authorList>
    </citation>
    <scope>NUCLEOTIDE SEQUENCE [LARGE SCALE GENOMIC DNA]</scope>
    <source>
        <strain evidence="5 6">CCFEE 5885</strain>
    </source>
</reference>
<dbReference type="PROSITE" id="PS50822">
    <property type="entry name" value="PIWI"/>
    <property type="match status" value="1"/>
</dbReference>
<dbReference type="SMART" id="SM01163">
    <property type="entry name" value="DUF1785"/>
    <property type="match status" value="1"/>
</dbReference>
<comment type="caution">
    <text evidence="5">The sequence shown here is derived from an EMBL/GenBank/DDBJ whole genome shotgun (WGS) entry which is preliminary data.</text>
</comment>
<evidence type="ECO:0000256" key="1">
    <source>
        <dbReference type="RuleBase" id="RU361178"/>
    </source>
</evidence>
<comment type="similarity">
    <text evidence="1">Belongs to the argonaute family.</text>
</comment>
<dbReference type="InterPro" id="IPR036085">
    <property type="entry name" value="PAZ_dom_sf"/>
</dbReference>
<dbReference type="InterPro" id="IPR032474">
    <property type="entry name" value="Argonaute_N"/>
</dbReference>
<evidence type="ECO:0000313" key="5">
    <source>
        <dbReference type="EMBL" id="KAK5089548.1"/>
    </source>
</evidence>
<dbReference type="Pfam" id="PF08699">
    <property type="entry name" value="ArgoL1"/>
    <property type="match status" value="1"/>
</dbReference>
<dbReference type="PANTHER" id="PTHR22891">
    <property type="entry name" value="EUKARYOTIC TRANSLATION INITIATION FACTOR 2C"/>
    <property type="match status" value="1"/>
</dbReference>
<dbReference type="SUPFAM" id="SSF53098">
    <property type="entry name" value="Ribonuclease H-like"/>
    <property type="match status" value="1"/>
</dbReference>
<dbReference type="Pfam" id="PF16486">
    <property type="entry name" value="ArgoN"/>
    <property type="match status" value="1"/>
</dbReference>
<accession>A0ABR0K8R2</accession>
<dbReference type="InterPro" id="IPR032472">
    <property type="entry name" value="ArgoL2"/>
</dbReference>
<dbReference type="Gene3D" id="3.30.420.10">
    <property type="entry name" value="Ribonuclease H-like superfamily/Ribonuclease H"/>
    <property type="match status" value="1"/>
</dbReference>
<gene>
    <name evidence="5" type="primary">ago1</name>
    <name evidence="5" type="ORF">LTR24_006103</name>
</gene>
<dbReference type="SMART" id="SM00949">
    <property type="entry name" value="PAZ"/>
    <property type="match status" value="1"/>
</dbReference>
<feature type="domain" description="Piwi" evidence="4">
    <location>
        <begin position="638"/>
        <end position="945"/>
    </location>
</feature>
<protein>
    <submittedName>
        <fullName evidence="5">Protein argonaute</fullName>
    </submittedName>
</protein>
<dbReference type="Proteomes" id="UP001345013">
    <property type="component" value="Unassembled WGS sequence"/>
</dbReference>
<dbReference type="Gene3D" id="2.170.260.10">
    <property type="entry name" value="paz domain"/>
    <property type="match status" value="1"/>
</dbReference>
<dbReference type="InterPro" id="IPR032473">
    <property type="entry name" value="Argonaute_Mid_dom"/>
</dbReference>
<feature type="region of interest" description="Disordered" evidence="2">
    <location>
        <begin position="1"/>
        <end position="108"/>
    </location>
</feature>